<dbReference type="EMBL" id="UYRU01019096">
    <property type="protein sequence ID" value="VDK54157.1"/>
    <property type="molecule type" value="Genomic_DNA"/>
</dbReference>
<accession>A0A3P6R5X8</accession>
<dbReference type="Gene3D" id="2.60.40.690">
    <property type="entry name" value="Alpha-macroglobulin, receptor-binding domain"/>
    <property type="match status" value="1"/>
</dbReference>
<reference evidence="1 2" key="1">
    <citation type="submission" date="2018-11" db="EMBL/GenBank/DDBJ databases">
        <authorList>
            <consortium name="Pathogen Informatics"/>
        </authorList>
    </citation>
    <scope>NUCLEOTIDE SEQUENCE [LARGE SCALE GENOMIC DNA]</scope>
</reference>
<keyword evidence="2" id="KW-1185">Reference proteome</keyword>
<dbReference type="GO" id="GO:0005576">
    <property type="term" value="C:extracellular region"/>
    <property type="evidence" value="ECO:0007669"/>
    <property type="project" value="InterPro"/>
</dbReference>
<sequence>MKSGSGDAVRRTILVVPEGVESGTNVGRELCIPEMESDTSPFSISVHTIQAQDDTIECTQPKTTICVRLSEHAVNTRDPLSEDTILLTFESPTGWKQNCADLAHLSYPGLSHAECDAKKQKLFVHYDPFTEVEAEYFDGRDKLVRCISRTLIQTTFVEPLIPSVIRVQYENAPQEKTEVHFKLNTCKRYWESRVGL</sequence>
<proteinExistence type="predicted"/>
<name>A0A3P6R5X8_DIBLA</name>
<dbReference type="InterPro" id="IPR036595">
    <property type="entry name" value="A-macroglobulin_rcpt-bd_sf"/>
</dbReference>
<organism evidence="1 2">
    <name type="scientific">Dibothriocephalus latus</name>
    <name type="common">Fish tapeworm</name>
    <name type="synonym">Diphyllobothrium latum</name>
    <dbReference type="NCBI Taxonomy" id="60516"/>
    <lineage>
        <taxon>Eukaryota</taxon>
        <taxon>Metazoa</taxon>
        <taxon>Spiralia</taxon>
        <taxon>Lophotrochozoa</taxon>
        <taxon>Platyhelminthes</taxon>
        <taxon>Cestoda</taxon>
        <taxon>Eucestoda</taxon>
        <taxon>Diphyllobothriidea</taxon>
        <taxon>Diphyllobothriidae</taxon>
        <taxon>Dibothriocephalus</taxon>
    </lineage>
</organism>
<protein>
    <submittedName>
        <fullName evidence="1">Uncharacterized protein</fullName>
    </submittedName>
</protein>
<dbReference type="Proteomes" id="UP000281553">
    <property type="component" value="Unassembled WGS sequence"/>
</dbReference>
<dbReference type="AlphaFoldDB" id="A0A3P6R5X8"/>
<evidence type="ECO:0000313" key="1">
    <source>
        <dbReference type="EMBL" id="VDK54157.1"/>
    </source>
</evidence>
<evidence type="ECO:0000313" key="2">
    <source>
        <dbReference type="Proteomes" id="UP000281553"/>
    </source>
</evidence>
<gene>
    <name evidence="1" type="ORF">DILT_LOCUS2014</name>
</gene>
<dbReference type="OrthoDB" id="9998011at2759"/>